<dbReference type="InterPro" id="IPR008921">
    <property type="entry name" value="DNA_pol3_clamp-load_cplx_C"/>
</dbReference>
<dbReference type="InterPro" id="IPR047854">
    <property type="entry name" value="RFC_lid"/>
</dbReference>
<dbReference type="InterPro" id="IPR050238">
    <property type="entry name" value="DNA_Rep/Repair_Clamp_Loader"/>
</dbReference>
<dbReference type="CDD" id="cd00009">
    <property type="entry name" value="AAA"/>
    <property type="match status" value="1"/>
</dbReference>
<dbReference type="EMBL" id="JADGJH010001843">
    <property type="protein sequence ID" value="KAJ3108799.1"/>
    <property type="molecule type" value="Genomic_DNA"/>
</dbReference>
<dbReference type="FunFam" id="3.40.50.300:FF:000129">
    <property type="entry name" value="Replication factor C subunit 5"/>
    <property type="match status" value="1"/>
</dbReference>
<name>A0AAD5SW84_9FUNG</name>
<dbReference type="NCBIfam" id="NF001679">
    <property type="entry name" value="PRK00440.1"/>
    <property type="match status" value="1"/>
</dbReference>
<comment type="caution">
    <text evidence="10">The sequence shown here is derived from an EMBL/GenBank/DDBJ whole genome shotgun (WGS) entry which is preliminary data.</text>
</comment>
<dbReference type="GO" id="GO:0031389">
    <property type="term" value="C:Rad17 RFC-like complex"/>
    <property type="evidence" value="ECO:0007669"/>
    <property type="project" value="TreeGrafter"/>
</dbReference>
<dbReference type="InterPro" id="IPR013748">
    <property type="entry name" value="Rep_factorC_C"/>
</dbReference>
<dbReference type="PANTHER" id="PTHR11669">
    <property type="entry name" value="REPLICATION FACTOR C / DNA POLYMERASE III GAMMA-TAU SUBUNIT"/>
    <property type="match status" value="1"/>
</dbReference>
<dbReference type="GO" id="GO:0003689">
    <property type="term" value="F:DNA clamp loader activity"/>
    <property type="evidence" value="ECO:0007669"/>
    <property type="project" value="TreeGrafter"/>
</dbReference>
<dbReference type="GO" id="GO:0005663">
    <property type="term" value="C:DNA replication factor C complex"/>
    <property type="evidence" value="ECO:0007669"/>
    <property type="project" value="TreeGrafter"/>
</dbReference>
<dbReference type="Pfam" id="PF00004">
    <property type="entry name" value="AAA"/>
    <property type="match status" value="1"/>
</dbReference>
<dbReference type="PANTHER" id="PTHR11669:SF9">
    <property type="entry name" value="REPLICATION FACTOR C SUBUNIT 5"/>
    <property type="match status" value="1"/>
</dbReference>
<dbReference type="GO" id="GO:0005524">
    <property type="term" value="F:ATP binding"/>
    <property type="evidence" value="ECO:0007669"/>
    <property type="project" value="UniProtKB-KW"/>
</dbReference>
<evidence type="ECO:0000313" key="10">
    <source>
        <dbReference type="EMBL" id="KAJ3108799.1"/>
    </source>
</evidence>
<dbReference type="Proteomes" id="UP001211907">
    <property type="component" value="Unassembled WGS sequence"/>
</dbReference>
<keyword evidence="4" id="KW-0547">Nucleotide-binding</keyword>
<keyword evidence="11" id="KW-1185">Reference proteome</keyword>
<dbReference type="CDD" id="cd18140">
    <property type="entry name" value="HLD_clamp_RFC"/>
    <property type="match status" value="1"/>
</dbReference>
<evidence type="ECO:0000256" key="2">
    <source>
        <dbReference type="ARBA" id="ARBA00005378"/>
    </source>
</evidence>
<dbReference type="FunFam" id="1.10.8.60:FF:000028">
    <property type="entry name" value="Replication factor C subunit 5"/>
    <property type="match status" value="1"/>
</dbReference>
<keyword evidence="3" id="KW-0235">DNA replication</keyword>
<feature type="region of interest" description="Disordered" evidence="8">
    <location>
        <begin position="1"/>
        <end position="31"/>
    </location>
</feature>
<evidence type="ECO:0000259" key="9">
    <source>
        <dbReference type="SMART" id="SM00382"/>
    </source>
</evidence>
<dbReference type="SMART" id="SM00382">
    <property type="entry name" value="AAA"/>
    <property type="match status" value="1"/>
</dbReference>
<dbReference type="GO" id="GO:0006271">
    <property type="term" value="P:DNA strand elongation involved in DNA replication"/>
    <property type="evidence" value="ECO:0007669"/>
    <property type="project" value="UniProtKB-ARBA"/>
</dbReference>
<proteinExistence type="inferred from homology"/>
<dbReference type="InterPro" id="IPR003593">
    <property type="entry name" value="AAA+_ATPase"/>
</dbReference>
<comment type="subcellular location">
    <subcellularLocation>
        <location evidence="1">Nucleus</location>
    </subcellularLocation>
</comment>
<evidence type="ECO:0000256" key="5">
    <source>
        <dbReference type="ARBA" id="ARBA00022840"/>
    </source>
</evidence>
<evidence type="ECO:0000256" key="6">
    <source>
        <dbReference type="ARBA" id="ARBA00023242"/>
    </source>
</evidence>
<dbReference type="Gene3D" id="3.40.50.300">
    <property type="entry name" value="P-loop containing nucleotide triphosphate hydrolases"/>
    <property type="match status" value="1"/>
</dbReference>
<dbReference type="SUPFAM" id="SSF48019">
    <property type="entry name" value="post-AAA+ oligomerization domain-like"/>
    <property type="match status" value="1"/>
</dbReference>
<dbReference type="GO" id="GO:0003677">
    <property type="term" value="F:DNA binding"/>
    <property type="evidence" value="ECO:0007669"/>
    <property type="project" value="InterPro"/>
</dbReference>
<dbReference type="Gene3D" id="1.10.8.60">
    <property type="match status" value="1"/>
</dbReference>
<reference evidence="10" key="1">
    <citation type="submission" date="2020-05" db="EMBL/GenBank/DDBJ databases">
        <title>Phylogenomic resolution of chytrid fungi.</title>
        <authorList>
            <person name="Stajich J.E."/>
            <person name="Amses K."/>
            <person name="Simmons R."/>
            <person name="Seto K."/>
            <person name="Myers J."/>
            <person name="Bonds A."/>
            <person name="Quandt C.A."/>
            <person name="Barry K."/>
            <person name="Liu P."/>
            <person name="Grigoriev I."/>
            <person name="Longcore J.E."/>
            <person name="James T.Y."/>
        </authorList>
    </citation>
    <scope>NUCLEOTIDE SEQUENCE</scope>
    <source>
        <strain evidence="10">JEL0513</strain>
    </source>
</reference>
<evidence type="ECO:0000256" key="1">
    <source>
        <dbReference type="ARBA" id="ARBA00004123"/>
    </source>
</evidence>
<dbReference type="GO" id="GO:0016887">
    <property type="term" value="F:ATP hydrolysis activity"/>
    <property type="evidence" value="ECO:0007669"/>
    <property type="project" value="InterPro"/>
</dbReference>
<comment type="similarity">
    <text evidence="2">Belongs to the activator 1 small subunits family.</text>
</comment>
<keyword evidence="6" id="KW-0539">Nucleus</keyword>
<dbReference type="InterPro" id="IPR027417">
    <property type="entry name" value="P-loop_NTPase"/>
</dbReference>
<evidence type="ECO:0000256" key="8">
    <source>
        <dbReference type="SAM" id="MobiDB-lite"/>
    </source>
</evidence>
<evidence type="ECO:0000256" key="7">
    <source>
        <dbReference type="ARBA" id="ARBA00070184"/>
    </source>
</evidence>
<dbReference type="Gene3D" id="1.20.272.10">
    <property type="match status" value="1"/>
</dbReference>
<evidence type="ECO:0000256" key="4">
    <source>
        <dbReference type="ARBA" id="ARBA00022741"/>
    </source>
</evidence>
<dbReference type="GO" id="GO:0006281">
    <property type="term" value="P:DNA repair"/>
    <property type="evidence" value="ECO:0007669"/>
    <property type="project" value="TreeGrafter"/>
</dbReference>
<organism evidence="10 11">
    <name type="scientific">Physocladia obscura</name>
    <dbReference type="NCBI Taxonomy" id="109957"/>
    <lineage>
        <taxon>Eukaryota</taxon>
        <taxon>Fungi</taxon>
        <taxon>Fungi incertae sedis</taxon>
        <taxon>Chytridiomycota</taxon>
        <taxon>Chytridiomycota incertae sedis</taxon>
        <taxon>Chytridiomycetes</taxon>
        <taxon>Chytridiales</taxon>
        <taxon>Chytriomycetaceae</taxon>
        <taxon>Physocladia</taxon>
    </lineage>
</organism>
<gene>
    <name evidence="10" type="ORF">HK100_003387</name>
</gene>
<dbReference type="SUPFAM" id="SSF52540">
    <property type="entry name" value="P-loop containing nucleoside triphosphate hydrolases"/>
    <property type="match status" value="1"/>
</dbReference>
<dbReference type="Pfam" id="PF08542">
    <property type="entry name" value="Rep_fac_C"/>
    <property type="match status" value="1"/>
</dbReference>
<protein>
    <recommendedName>
        <fullName evidence="7">Replication factor C subunit 3</fullName>
    </recommendedName>
</protein>
<dbReference type="GO" id="GO:0031390">
    <property type="term" value="C:Ctf18 RFC-like complex"/>
    <property type="evidence" value="ECO:0007669"/>
    <property type="project" value="TreeGrafter"/>
</dbReference>
<dbReference type="AlphaFoldDB" id="A0AAD5SW84"/>
<dbReference type="GO" id="GO:0031391">
    <property type="term" value="C:Elg1 RFC-like complex"/>
    <property type="evidence" value="ECO:0007669"/>
    <property type="project" value="TreeGrafter"/>
</dbReference>
<evidence type="ECO:0000313" key="11">
    <source>
        <dbReference type="Proteomes" id="UP001211907"/>
    </source>
</evidence>
<sequence>MMGSNNDDDNMQIDEQERPPSPLRISAKEKGKAPVTVSLPLPTLTGGALEDTLPWVEKYRPSALDELISHTDIIASGEKGIFKNNTTDTFFVRISAVSKFIEENKLPHLLFYGPPGTGKTSMILACARKLYGPRYKSMILELNASDDRGIDVVREQIKNFASTKKIFSSGFKLIILDEADAMTQVAQNALRRIVEKYTQNVRFCIICNYVSKIIPALQSRCTKFRFAPIKEEFIRIRLDHVVEAENVNITETGRKALLKLAKGDMRRMLNILQAVHAAYPIADEQSIYTCVGAPMPGDVSKIADWLFAESFEVSHSKIQALKTEKGLALADIIGELHSVLSTMELPPKVRSFLLIKLADVEFVFQLYNLTVGCSEKIQMGSLVGGFKLAVDMVSSDPEEGQKLCQSPTQSKVPKHPLLWQILYDEYPLQTVASSGWFEQSPAGVDG</sequence>
<accession>A0AAD5SW84</accession>
<evidence type="ECO:0000256" key="3">
    <source>
        <dbReference type="ARBA" id="ARBA00022705"/>
    </source>
</evidence>
<feature type="compositionally biased region" description="Acidic residues" evidence="8">
    <location>
        <begin position="1"/>
        <end position="14"/>
    </location>
</feature>
<dbReference type="FunFam" id="1.20.272.10:FF:000004">
    <property type="entry name" value="Replication factor C subunit 5"/>
    <property type="match status" value="1"/>
</dbReference>
<keyword evidence="5" id="KW-0067">ATP-binding</keyword>
<feature type="domain" description="AAA+ ATPase" evidence="9">
    <location>
        <begin position="105"/>
        <end position="248"/>
    </location>
</feature>
<dbReference type="InterPro" id="IPR003959">
    <property type="entry name" value="ATPase_AAA_core"/>
</dbReference>